<gene>
    <name evidence="2" type="ORF">ASPACDRAFT_110828</name>
</gene>
<feature type="compositionally biased region" description="Basic and acidic residues" evidence="1">
    <location>
        <begin position="8"/>
        <end position="23"/>
    </location>
</feature>
<proteinExistence type="predicted"/>
<dbReference type="VEuPathDB" id="FungiDB:ASPACDRAFT_110828"/>
<dbReference type="Proteomes" id="UP000184546">
    <property type="component" value="Unassembled WGS sequence"/>
</dbReference>
<name>A0A1L9XAG6_ASPA1</name>
<dbReference type="GeneID" id="30969318"/>
<feature type="compositionally biased region" description="Polar residues" evidence="1">
    <location>
        <begin position="220"/>
        <end position="254"/>
    </location>
</feature>
<keyword evidence="3" id="KW-1185">Reference proteome</keyword>
<feature type="compositionally biased region" description="Polar residues" evidence="1">
    <location>
        <begin position="36"/>
        <end position="64"/>
    </location>
</feature>
<dbReference type="OrthoDB" id="2446291at2759"/>
<organism evidence="2 3">
    <name type="scientific">Aspergillus aculeatus (strain ATCC 16872 / CBS 172.66 / WB 5094)</name>
    <dbReference type="NCBI Taxonomy" id="690307"/>
    <lineage>
        <taxon>Eukaryota</taxon>
        <taxon>Fungi</taxon>
        <taxon>Dikarya</taxon>
        <taxon>Ascomycota</taxon>
        <taxon>Pezizomycotina</taxon>
        <taxon>Eurotiomycetes</taxon>
        <taxon>Eurotiomycetidae</taxon>
        <taxon>Eurotiales</taxon>
        <taxon>Aspergillaceae</taxon>
        <taxon>Aspergillus</taxon>
        <taxon>Aspergillus subgen. Circumdati</taxon>
    </lineage>
</organism>
<dbReference type="RefSeq" id="XP_020061687.1">
    <property type="nucleotide sequence ID" value="XM_020195504.1"/>
</dbReference>
<dbReference type="AlphaFoldDB" id="A0A1L9XAG6"/>
<dbReference type="EMBL" id="KV878970">
    <property type="protein sequence ID" value="OJK05348.1"/>
    <property type="molecule type" value="Genomic_DNA"/>
</dbReference>
<reference evidence="3" key="1">
    <citation type="journal article" date="2017" name="Genome Biol.">
        <title>Comparative genomics reveals high biological diversity and specific adaptations in the industrially and medically important fungal genus Aspergillus.</title>
        <authorList>
            <person name="de Vries R.P."/>
            <person name="Riley R."/>
            <person name="Wiebenga A."/>
            <person name="Aguilar-Osorio G."/>
            <person name="Amillis S."/>
            <person name="Uchima C.A."/>
            <person name="Anderluh G."/>
            <person name="Asadollahi M."/>
            <person name="Askin M."/>
            <person name="Barry K."/>
            <person name="Battaglia E."/>
            <person name="Bayram O."/>
            <person name="Benocci T."/>
            <person name="Braus-Stromeyer S.A."/>
            <person name="Caldana C."/>
            <person name="Canovas D."/>
            <person name="Cerqueira G.C."/>
            <person name="Chen F."/>
            <person name="Chen W."/>
            <person name="Choi C."/>
            <person name="Clum A."/>
            <person name="Dos Santos R.A."/>
            <person name="Damasio A.R."/>
            <person name="Diallinas G."/>
            <person name="Emri T."/>
            <person name="Fekete E."/>
            <person name="Flipphi M."/>
            <person name="Freyberg S."/>
            <person name="Gallo A."/>
            <person name="Gournas C."/>
            <person name="Habgood R."/>
            <person name="Hainaut M."/>
            <person name="Harispe M.L."/>
            <person name="Henrissat B."/>
            <person name="Hilden K.S."/>
            <person name="Hope R."/>
            <person name="Hossain A."/>
            <person name="Karabika E."/>
            <person name="Karaffa L."/>
            <person name="Karanyi Z."/>
            <person name="Krasevec N."/>
            <person name="Kuo A."/>
            <person name="Kusch H."/>
            <person name="LaButti K."/>
            <person name="Lagendijk E.L."/>
            <person name="Lapidus A."/>
            <person name="Levasseur A."/>
            <person name="Lindquist E."/>
            <person name="Lipzen A."/>
            <person name="Logrieco A.F."/>
            <person name="MacCabe A."/>
            <person name="Maekelae M.R."/>
            <person name="Malavazi I."/>
            <person name="Melin P."/>
            <person name="Meyer V."/>
            <person name="Mielnichuk N."/>
            <person name="Miskei M."/>
            <person name="Molnar A.P."/>
            <person name="Mule G."/>
            <person name="Ngan C.Y."/>
            <person name="Orejas M."/>
            <person name="Orosz E."/>
            <person name="Ouedraogo J.P."/>
            <person name="Overkamp K.M."/>
            <person name="Park H.-S."/>
            <person name="Perrone G."/>
            <person name="Piumi F."/>
            <person name="Punt P.J."/>
            <person name="Ram A.F."/>
            <person name="Ramon A."/>
            <person name="Rauscher S."/>
            <person name="Record E."/>
            <person name="Riano-Pachon D.M."/>
            <person name="Robert V."/>
            <person name="Roehrig J."/>
            <person name="Ruller R."/>
            <person name="Salamov A."/>
            <person name="Salih N.S."/>
            <person name="Samson R.A."/>
            <person name="Sandor E."/>
            <person name="Sanguinetti M."/>
            <person name="Schuetze T."/>
            <person name="Sepcic K."/>
            <person name="Shelest E."/>
            <person name="Sherlock G."/>
            <person name="Sophianopoulou V."/>
            <person name="Squina F.M."/>
            <person name="Sun H."/>
            <person name="Susca A."/>
            <person name="Todd R.B."/>
            <person name="Tsang A."/>
            <person name="Unkles S.E."/>
            <person name="van de Wiele N."/>
            <person name="van Rossen-Uffink D."/>
            <person name="Oliveira J.V."/>
            <person name="Vesth T.C."/>
            <person name="Visser J."/>
            <person name="Yu J.-H."/>
            <person name="Zhou M."/>
            <person name="Andersen M.R."/>
            <person name="Archer D.B."/>
            <person name="Baker S.E."/>
            <person name="Benoit I."/>
            <person name="Brakhage A.A."/>
            <person name="Braus G.H."/>
            <person name="Fischer R."/>
            <person name="Frisvad J.C."/>
            <person name="Goldman G.H."/>
            <person name="Houbraken J."/>
            <person name="Oakley B."/>
            <person name="Pocsi I."/>
            <person name="Scazzocchio C."/>
            <person name="Seiboth B."/>
            <person name="vanKuyk P.A."/>
            <person name="Wortman J."/>
            <person name="Dyer P.S."/>
            <person name="Grigoriev I.V."/>
        </authorList>
    </citation>
    <scope>NUCLEOTIDE SEQUENCE [LARGE SCALE GENOMIC DNA]</scope>
    <source>
        <strain evidence="3">ATCC 16872 / CBS 172.66 / WB 5094</strain>
    </source>
</reference>
<evidence type="ECO:0000313" key="2">
    <source>
        <dbReference type="EMBL" id="OJK05348.1"/>
    </source>
</evidence>
<protein>
    <submittedName>
        <fullName evidence="2">Uncharacterized protein</fullName>
    </submittedName>
</protein>
<sequence length="287" mass="31916">MITYTPKRPREKEDHEPDGITTHEKKKHRSLPLRASPQTNSSFPFLKSDQNAPQVGVSSLTPAESSEDDNDHGHRGDNPRSCSLEAEYQQAQSVLSAARYGTEMDVDNGNNVGVDFVDESCNDRSQQSPIPPRVIYRSLTISEQQTTRLAHEACPSAVDSTENMEHRNGAYRTRRDALDDLYNDRNTAWWRDQHLPSPVSDGDAMAISSKDSASDADMTYTMSRPASPSSGQMSGMYTSTRESHPSPGTITGGETSPKKLTFSMGYRSDCEKCRRKVPGHYSHIIRC</sequence>
<evidence type="ECO:0000313" key="3">
    <source>
        <dbReference type="Proteomes" id="UP000184546"/>
    </source>
</evidence>
<accession>A0A1L9XAG6</accession>
<feature type="region of interest" description="Disordered" evidence="1">
    <location>
        <begin position="1"/>
        <end position="81"/>
    </location>
</feature>
<evidence type="ECO:0000256" key="1">
    <source>
        <dbReference type="SAM" id="MobiDB-lite"/>
    </source>
</evidence>
<dbReference type="OMA" id="CQRRVPG"/>
<feature type="region of interest" description="Disordered" evidence="1">
    <location>
        <begin position="211"/>
        <end position="260"/>
    </location>
</feature>